<dbReference type="GO" id="GO:0042262">
    <property type="term" value="P:DNA protection"/>
    <property type="evidence" value="ECO:0007669"/>
    <property type="project" value="TreeGrafter"/>
</dbReference>
<evidence type="ECO:0000313" key="3">
    <source>
        <dbReference type="Proteomes" id="UP000183642"/>
    </source>
</evidence>
<keyword evidence="3" id="KW-1185">Reference proteome</keyword>
<dbReference type="EMBL" id="FOWE01000013">
    <property type="protein sequence ID" value="SFO57874.1"/>
    <property type="molecule type" value="Genomic_DNA"/>
</dbReference>
<reference evidence="3" key="1">
    <citation type="submission" date="2016-10" db="EMBL/GenBank/DDBJ databases">
        <authorList>
            <person name="Varghese N."/>
            <person name="Submissions S."/>
        </authorList>
    </citation>
    <scope>NUCLEOTIDE SEQUENCE [LARGE SCALE GENOMIC DNA]</scope>
    <source>
        <strain evidence="3">DSM 43161</strain>
    </source>
</reference>
<dbReference type="PANTHER" id="PTHR46523:SF1">
    <property type="entry name" value="DCTP PYROPHOSPHATASE 1"/>
    <property type="match status" value="1"/>
</dbReference>
<dbReference type="GO" id="GO:0005829">
    <property type="term" value="C:cytosol"/>
    <property type="evidence" value="ECO:0007669"/>
    <property type="project" value="TreeGrafter"/>
</dbReference>
<dbReference type="GO" id="GO:0047840">
    <property type="term" value="F:dCTP diphosphatase activity"/>
    <property type="evidence" value="ECO:0007669"/>
    <property type="project" value="TreeGrafter"/>
</dbReference>
<sequence length="146" mass="16383">MLSVVTVEASRRHEPDSGVPYTDHVDHNDSLRTLADEARDFSAARDWEQFHQPRNLVLALVGEVGELAAELQWVPDSDVDAHLAAGDRRAAFEDELADVVIYTLRLADVTDVDLASAVRRKLARNAERYPETLSRGRAEKHDRLRG</sequence>
<dbReference type="InterPro" id="IPR052555">
    <property type="entry name" value="dCTP_Pyrophosphatase"/>
</dbReference>
<dbReference type="SUPFAM" id="SSF101386">
    <property type="entry name" value="all-alpha NTP pyrophosphatases"/>
    <property type="match status" value="1"/>
</dbReference>
<evidence type="ECO:0000313" key="2">
    <source>
        <dbReference type="EMBL" id="SFO57874.1"/>
    </source>
</evidence>
<dbReference type="PIRSF" id="PIRSF029826">
    <property type="entry name" value="UCP029826_pph"/>
    <property type="match status" value="1"/>
</dbReference>
<dbReference type="Proteomes" id="UP000183642">
    <property type="component" value="Unassembled WGS sequence"/>
</dbReference>
<proteinExistence type="predicted"/>
<feature type="region of interest" description="Disordered" evidence="1">
    <location>
        <begin position="1"/>
        <end position="25"/>
    </location>
</feature>
<accession>A0A1I5IBE5</accession>
<dbReference type="InterPro" id="IPR025984">
    <property type="entry name" value="DCTPP"/>
</dbReference>
<dbReference type="Gene3D" id="1.10.287.1080">
    <property type="entry name" value="MazG-like"/>
    <property type="match status" value="1"/>
</dbReference>
<dbReference type="GO" id="GO:0006253">
    <property type="term" value="P:dCTP catabolic process"/>
    <property type="evidence" value="ECO:0007669"/>
    <property type="project" value="TreeGrafter"/>
</dbReference>
<evidence type="ECO:0000256" key="1">
    <source>
        <dbReference type="SAM" id="MobiDB-lite"/>
    </source>
</evidence>
<dbReference type="Pfam" id="PF12643">
    <property type="entry name" value="MazG-like"/>
    <property type="match status" value="1"/>
</dbReference>
<dbReference type="PANTHER" id="PTHR46523">
    <property type="entry name" value="DCTP PYROPHOSPHATASE 1"/>
    <property type="match status" value="1"/>
</dbReference>
<dbReference type="CDD" id="cd11537">
    <property type="entry name" value="NTP-PPase_RS21-C6_like"/>
    <property type="match status" value="1"/>
</dbReference>
<dbReference type="RefSeq" id="WP_208976838.1">
    <property type="nucleotide sequence ID" value="NZ_FOWE01000013.1"/>
</dbReference>
<protein>
    <submittedName>
        <fullName evidence="2">NTP pyrophosphatase, house-cleaning of non-canonical NTPs</fullName>
    </submittedName>
</protein>
<gene>
    <name evidence="2" type="ORF">SAMN05660359_04465</name>
</gene>
<organism evidence="2 3">
    <name type="scientific">Geodermatophilus obscurus</name>
    <dbReference type="NCBI Taxonomy" id="1861"/>
    <lineage>
        <taxon>Bacteria</taxon>
        <taxon>Bacillati</taxon>
        <taxon>Actinomycetota</taxon>
        <taxon>Actinomycetes</taxon>
        <taxon>Geodermatophilales</taxon>
        <taxon>Geodermatophilaceae</taxon>
        <taxon>Geodermatophilus</taxon>
    </lineage>
</organism>
<name>A0A1I5IBE5_9ACTN</name>
<dbReference type="AlphaFoldDB" id="A0A1I5IBE5"/>